<dbReference type="EC" id="3.4.19.12" evidence="9"/>
<dbReference type="GO" id="GO:0016579">
    <property type="term" value="P:protein deubiquitination"/>
    <property type="evidence" value="ECO:0007669"/>
    <property type="project" value="InterPro"/>
</dbReference>
<dbReference type="InterPro" id="IPR028889">
    <property type="entry name" value="USP"/>
</dbReference>
<evidence type="ECO:0000256" key="1">
    <source>
        <dbReference type="ARBA" id="ARBA00000707"/>
    </source>
</evidence>
<keyword evidence="6 9" id="KW-0378">Hydrolase</keyword>
<dbReference type="PROSITE" id="PS00973">
    <property type="entry name" value="USP_2"/>
    <property type="match status" value="1"/>
</dbReference>
<dbReference type="Gene3D" id="1.20.58.90">
    <property type="match status" value="1"/>
</dbReference>
<evidence type="ECO:0000256" key="4">
    <source>
        <dbReference type="ARBA" id="ARBA00022670"/>
    </source>
</evidence>
<evidence type="ECO:0000256" key="9">
    <source>
        <dbReference type="RuleBase" id="RU366025"/>
    </source>
</evidence>
<gene>
    <name evidence="12" type="ORF">PHSY_004557</name>
</gene>
<dbReference type="GeneID" id="24109839"/>
<dbReference type="InterPro" id="IPR004226">
    <property type="entry name" value="TBCA"/>
</dbReference>
<evidence type="ECO:0000256" key="6">
    <source>
        <dbReference type="ARBA" id="ARBA00022801"/>
    </source>
</evidence>
<evidence type="ECO:0000256" key="2">
    <source>
        <dbReference type="ARBA" id="ARBA00006806"/>
    </source>
</evidence>
<evidence type="ECO:0000256" key="8">
    <source>
        <dbReference type="ARBA" id="ARBA00023186"/>
    </source>
</evidence>
<dbReference type="GO" id="GO:0007023">
    <property type="term" value="P:post-chaperonin tubulin folding pathway"/>
    <property type="evidence" value="ECO:0007669"/>
    <property type="project" value="InterPro"/>
</dbReference>
<dbReference type="GO" id="GO:0007021">
    <property type="term" value="P:tubulin complex assembly"/>
    <property type="evidence" value="ECO:0007669"/>
    <property type="project" value="InterPro"/>
</dbReference>
<evidence type="ECO:0000256" key="5">
    <source>
        <dbReference type="ARBA" id="ARBA00022786"/>
    </source>
</evidence>
<reference evidence="13" key="1">
    <citation type="journal article" date="2013" name="Genome Announc.">
        <title>Draft genome sequence of the basidiomycetous yeast-like fungus Pseudozyma hubeiensis SY62, which produces an abundant amount of the biosurfactant mannosylerythritol lipids.</title>
        <authorList>
            <person name="Konishi M."/>
            <person name="Hatada Y."/>
            <person name="Horiuchi J."/>
        </authorList>
    </citation>
    <scope>NUCLEOTIDE SEQUENCE [LARGE SCALE GENOMIC DNA]</scope>
    <source>
        <strain evidence="13">SY62</strain>
    </source>
</reference>
<dbReference type="CDD" id="cd02661">
    <property type="entry name" value="Peptidase_C19E"/>
    <property type="match status" value="1"/>
</dbReference>
<dbReference type="InterPro" id="IPR001394">
    <property type="entry name" value="Peptidase_C19_UCH"/>
</dbReference>
<feature type="compositionally biased region" description="Low complexity" evidence="10">
    <location>
        <begin position="750"/>
        <end position="759"/>
    </location>
</feature>
<feature type="compositionally biased region" description="Polar residues" evidence="10">
    <location>
        <begin position="671"/>
        <end position="690"/>
    </location>
</feature>
<name>R9P6D6_PSEHS</name>
<dbReference type="PANTHER" id="PTHR24006:SF758">
    <property type="entry name" value="UBIQUITIN CARBOXYL-TERMINAL HYDROLASE 36"/>
    <property type="match status" value="1"/>
</dbReference>
<dbReference type="GO" id="GO:0006508">
    <property type="term" value="P:proteolysis"/>
    <property type="evidence" value="ECO:0007669"/>
    <property type="project" value="UniProtKB-KW"/>
</dbReference>
<feature type="compositionally biased region" description="Low complexity" evidence="10">
    <location>
        <begin position="65"/>
        <end position="81"/>
    </location>
</feature>
<dbReference type="AlphaFoldDB" id="R9P6D6"/>
<dbReference type="GO" id="GO:0005634">
    <property type="term" value="C:nucleus"/>
    <property type="evidence" value="ECO:0007669"/>
    <property type="project" value="TreeGrafter"/>
</dbReference>
<evidence type="ECO:0000256" key="7">
    <source>
        <dbReference type="ARBA" id="ARBA00022807"/>
    </source>
</evidence>
<dbReference type="GO" id="GO:0004843">
    <property type="term" value="F:cysteine-type deubiquitinase activity"/>
    <property type="evidence" value="ECO:0007669"/>
    <property type="project" value="UniProtKB-UniRule"/>
</dbReference>
<proteinExistence type="inferred from homology"/>
<feature type="compositionally biased region" description="Low complexity" evidence="10">
    <location>
        <begin position="112"/>
        <end position="124"/>
    </location>
</feature>
<dbReference type="PROSITE" id="PS50235">
    <property type="entry name" value="USP_3"/>
    <property type="match status" value="1"/>
</dbReference>
<protein>
    <recommendedName>
        <fullName evidence="9">Ubiquitin carboxyl-terminal hydrolase</fullName>
        <ecNumber evidence="9">3.4.19.12</ecNumber>
    </recommendedName>
</protein>
<evidence type="ECO:0000256" key="10">
    <source>
        <dbReference type="SAM" id="MobiDB-lite"/>
    </source>
</evidence>
<dbReference type="GO" id="GO:0048487">
    <property type="term" value="F:beta-tubulin binding"/>
    <property type="evidence" value="ECO:0007669"/>
    <property type="project" value="InterPro"/>
</dbReference>
<feature type="region of interest" description="Disordered" evidence="10">
    <location>
        <begin position="591"/>
        <end position="762"/>
    </location>
</feature>
<dbReference type="HOGENOM" id="CLU_340693_0_0_1"/>
<feature type="compositionally biased region" description="Basic and acidic residues" evidence="10">
    <location>
        <begin position="596"/>
        <end position="612"/>
    </location>
</feature>
<dbReference type="Proteomes" id="UP000014071">
    <property type="component" value="Unassembled WGS sequence"/>
</dbReference>
<keyword evidence="4 9" id="KW-0645">Protease</keyword>
<evidence type="ECO:0000259" key="11">
    <source>
        <dbReference type="PROSITE" id="PS50235"/>
    </source>
</evidence>
<dbReference type="eggNOG" id="KOG1865">
    <property type="taxonomic scope" value="Eukaryota"/>
</dbReference>
<dbReference type="Pfam" id="PF00443">
    <property type="entry name" value="UCH"/>
    <property type="match status" value="1"/>
</dbReference>
<dbReference type="RefSeq" id="XP_012190560.1">
    <property type="nucleotide sequence ID" value="XM_012335170.1"/>
</dbReference>
<feature type="compositionally biased region" description="Low complexity" evidence="10">
    <location>
        <begin position="94"/>
        <end position="105"/>
    </location>
</feature>
<dbReference type="OrthoDB" id="420187at2759"/>
<comment type="similarity">
    <text evidence="3 9">Belongs to the peptidase C19 family.</text>
</comment>
<feature type="compositionally biased region" description="Basic and acidic residues" evidence="10">
    <location>
        <begin position="623"/>
        <end position="632"/>
    </location>
</feature>
<evidence type="ECO:0000313" key="13">
    <source>
        <dbReference type="Proteomes" id="UP000014071"/>
    </source>
</evidence>
<feature type="domain" description="USP" evidence="11">
    <location>
        <begin position="260"/>
        <end position="570"/>
    </location>
</feature>
<dbReference type="SUPFAM" id="SSF46988">
    <property type="entry name" value="Tubulin chaperone cofactor A"/>
    <property type="match status" value="1"/>
</dbReference>
<sequence>MNRIVRHRSRSQPRTQRVWLSTPTLELHEIGSIRLVTLSRARSLIARAGCASTVLRMAEVVRRPSSQADGGSSSRSFSQSPQKKKKNGLHRSESFTSPSKKSSTSNGHHQKSNSVGSLPSSASPSKEERKKLAKEILASGGDQLRDTLKQRGMLHALLSDPVKFIKSNQRQGQDYTTLGLIPVNDPNFAAVQKRKQEQKQHSLLLHTDSPKINGNTHLHDADLSIDTLASPTKNGKARSRDLYPYKVSLRFPGKVRSVATGLSNYGNTCYMNSVMQSLIHTPPLAFALLTQDLDVLHSELGGKPNVTFDAVAAMQAFAKGSLMGSKSTNAPRDFNRNLKAFAKPLRQGRQEDAHEYLRFLLEALQQGCLSRASKSLKPDDPVRRSTFVQKIFGGKLRSRVTCHNCGHNSDTFDPFMDLSLDVRKGINSLTDAFRTFVAKDNLTGSEKYKCDKCKRKVDATKQFTIETAPPALTVHLKRFTVFGGKVSRQIAFDDKLNIAPYLSVNQGPARYKLYAVVHHYGSGPNSGHYVASVRSPSGKWTRMDDSHVSEMGSTGPLGDQSAYILFYLKEKDEALEKAIAAVAPVKSLLNGKKRKAVQESRPETDSEGDEGRSASAASPAAKMRKDVARQVSDDESDSDSSSSPAPKMNGTSHRLDQMLSSKPRSAASFYGATTPSRAASNPFTMPSSASALDEELGTAVDRGEYESLVGPSSTTTTPSRPQPSVPEADSDSEDSFAALSKKEKRKQKKAAQAVHAAKQSRGIPASPYASALTMFGSSAKEQKKKKRDKGKPTGFGHKSCIIHRWCPFGMALLYDDIDMSSNELILAKEESSYLDEAKQQETRIQSFIDSGRDEYDVKQQRVVLKDTLKMIPDCRKRLQLAVDDLLGYVKRLNGDKA</sequence>
<comment type="similarity">
    <text evidence="2">Belongs to the TBCA family.</text>
</comment>
<keyword evidence="7 9" id="KW-0788">Thiol protease</keyword>
<organism evidence="12 13">
    <name type="scientific">Pseudozyma hubeiensis (strain SY62)</name>
    <name type="common">Yeast</name>
    <dbReference type="NCBI Taxonomy" id="1305764"/>
    <lineage>
        <taxon>Eukaryota</taxon>
        <taxon>Fungi</taxon>
        <taxon>Dikarya</taxon>
        <taxon>Basidiomycota</taxon>
        <taxon>Ustilaginomycotina</taxon>
        <taxon>Ustilaginomycetes</taxon>
        <taxon>Ustilaginales</taxon>
        <taxon>Ustilaginaceae</taxon>
        <taxon>Pseudozyma</taxon>
    </lineage>
</organism>
<evidence type="ECO:0000256" key="3">
    <source>
        <dbReference type="ARBA" id="ARBA00009085"/>
    </source>
</evidence>
<keyword evidence="13" id="KW-1185">Reference proteome</keyword>
<dbReference type="PROSITE" id="PS00972">
    <property type="entry name" value="USP_1"/>
    <property type="match status" value="1"/>
</dbReference>
<dbReference type="InterPro" id="IPR050164">
    <property type="entry name" value="Peptidase_C19"/>
</dbReference>
<evidence type="ECO:0000313" key="12">
    <source>
        <dbReference type="EMBL" id="GAC96973.1"/>
    </source>
</evidence>
<dbReference type="STRING" id="1305764.R9P6D6"/>
<dbReference type="EMBL" id="DF238808">
    <property type="protein sequence ID" value="GAC96973.1"/>
    <property type="molecule type" value="Genomic_DNA"/>
</dbReference>
<keyword evidence="8" id="KW-0143">Chaperone</keyword>
<comment type="catalytic activity">
    <reaction evidence="1 9">
        <text>Thiol-dependent hydrolysis of ester, thioester, amide, peptide and isopeptide bonds formed by the C-terminal Gly of ubiquitin (a 76-residue protein attached to proteins as an intracellular targeting signal).</text>
        <dbReference type="EC" id="3.4.19.12"/>
    </reaction>
</comment>
<feature type="region of interest" description="Disordered" evidence="10">
    <location>
        <begin position="62"/>
        <end position="131"/>
    </location>
</feature>
<dbReference type="InterPro" id="IPR018200">
    <property type="entry name" value="USP_CS"/>
</dbReference>
<accession>R9P6D6</accession>
<dbReference type="PANTHER" id="PTHR24006">
    <property type="entry name" value="UBIQUITIN CARBOXYL-TERMINAL HYDROLASE"/>
    <property type="match status" value="1"/>
</dbReference>
<dbReference type="Pfam" id="PF02970">
    <property type="entry name" value="TBCA"/>
    <property type="match status" value="1"/>
</dbReference>
<dbReference type="Gene3D" id="3.90.70.10">
    <property type="entry name" value="Cysteine proteinases"/>
    <property type="match status" value="1"/>
</dbReference>
<dbReference type="InterPro" id="IPR036126">
    <property type="entry name" value="TBCA_sf"/>
</dbReference>
<keyword evidence="5 9" id="KW-0833">Ubl conjugation pathway</keyword>
<dbReference type="GO" id="GO:0005829">
    <property type="term" value="C:cytosol"/>
    <property type="evidence" value="ECO:0007669"/>
    <property type="project" value="TreeGrafter"/>
</dbReference>
<dbReference type="InterPro" id="IPR038765">
    <property type="entry name" value="Papain-like_cys_pep_sf"/>
</dbReference>
<dbReference type="SUPFAM" id="SSF54001">
    <property type="entry name" value="Cysteine proteinases"/>
    <property type="match status" value="1"/>
</dbReference>